<dbReference type="EMBL" id="JALNMJ010000005">
    <property type="protein sequence ID" value="MCK7612336.1"/>
    <property type="molecule type" value="Genomic_DNA"/>
</dbReference>
<evidence type="ECO:0000256" key="1">
    <source>
        <dbReference type="SAM" id="Phobius"/>
    </source>
</evidence>
<keyword evidence="1" id="KW-0812">Transmembrane</keyword>
<dbReference type="InterPro" id="IPR009045">
    <property type="entry name" value="Zn_M74/Hedgehog-like"/>
</dbReference>
<accession>A0ABT0GSB4</accession>
<keyword evidence="1" id="KW-1133">Transmembrane helix</keyword>
<protein>
    <submittedName>
        <fullName evidence="2">Uncharacterized protein</fullName>
    </submittedName>
</protein>
<proteinExistence type="predicted"/>
<feature type="transmembrane region" description="Helical" evidence="1">
    <location>
        <begin position="6"/>
        <end position="28"/>
    </location>
</feature>
<feature type="transmembrane region" description="Helical" evidence="1">
    <location>
        <begin position="35"/>
        <end position="56"/>
    </location>
</feature>
<organism evidence="2 3">
    <name type="scientific">Roseibium sediminicola</name>
    <dbReference type="NCBI Taxonomy" id="2933272"/>
    <lineage>
        <taxon>Bacteria</taxon>
        <taxon>Pseudomonadati</taxon>
        <taxon>Pseudomonadota</taxon>
        <taxon>Alphaproteobacteria</taxon>
        <taxon>Hyphomicrobiales</taxon>
        <taxon>Stappiaceae</taxon>
        <taxon>Roseibium</taxon>
    </lineage>
</organism>
<dbReference type="RefSeq" id="WP_248153285.1">
    <property type="nucleotide sequence ID" value="NZ_JALNMJ010000005.1"/>
</dbReference>
<sequence length="248" mass="27650">MLRTLLHGSLILLLTLLTQLGGLAWIIALPFKRRVPAFLIAYAALSVSAIWLAPAVSGRVALPCFSDGPLKVQSWLYCGLNRNYVSPEIKTILDDLSAATDSRYPRTQTLVLDANFPFFDGFPLLPHLSHDDGGKVDLAFHYQDASGYLRGATRSPIGYFAFEQGPTSCPSAALSLRWDFDFLQPFWPDLEIEPERTRFAVAWLAADPRTGKLFLEPHLTSKLGLASPKIRFQGCRAARHDDHIHFQL</sequence>
<evidence type="ECO:0000313" key="2">
    <source>
        <dbReference type="EMBL" id="MCK7612336.1"/>
    </source>
</evidence>
<dbReference type="Gene3D" id="3.30.1380.10">
    <property type="match status" value="1"/>
</dbReference>
<evidence type="ECO:0000313" key="3">
    <source>
        <dbReference type="Proteomes" id="UP001431221"/>
    </source>
</evidence>
<name>A0ABT0GSB4_9HYPH</name>
<reference evidence="2" key="1">
    <citation type="submission" date="2022-04" db="EMBL/GenBank/DDBJ databases">
        <title>Roseibium sp. CAU 1639 isolated from mud.</title>
        <authorList>
            <person name="Kim W."/>
        </authorList>
    </citation>
    <scope>NUCLEOTIDE SEQUENCE</scope>
    <source>
        <strain evidence="2">CAU 1639</strain>
    </source>
</reference>
<keyword evidence="1" id="KW-0472">Membrane</keyword>
<keyword evidence="3" id="KW-1185">Reference proteome</keyword>
<comment type="caution">
    <text evidence="2">The sequence shown here is derived from an EMBL/GenBank/DDBJ whole genome shotgun (WGS) entry which is preliminary data.</text>
</comment>
<dbReference type="Proteomes" id="UP001431221">
    <property type="component" value="Unassembled WGS sequence"/>
</dbReference>
<gene>
    <name evidence="2" type="ORF">M0H32_09205</name>
</gene>